<protein>
    <submittedName>
        <fullName evidence="1">Uncharacterized protein</fullName>
    </submittedName>
</protein>
<evidence type="ECO:0000313" key="2">
    <source>
        <dbReference type="Proteomes" id="UP000228934"/>
    </source>
</evidence>
<keyword evidence="2" id="KW-1185">Reference proteome</keyword>
<reference evidence="2" key="1">
    <citation type="journal article" date="2017" name="Nat. Commun.">
        <title>The North American bullfrog draft genome provides insight into hormonal regulation of long noncoding RNA.</title>
        <authorList>
            <person name="Hammond S.A."/>
            <person name="Warren R.L."/>
            <person name="Vandervalk B.P."/>
            <person name="Kucuk E."/>
            <person name="Khan H."/>
            <person name="Gibb E.A."/>
            <person name="Pandoh P."/>
            <person name="Kirk H."/>
            <person name="Zhao Y."/>
            <person name="Jones M."/>
            <person name="Mungall A.J."/>
            <person name="Coope R."/>
            <person name="Pleasance S."/>
            <person name="Moore R.A."/>
            <person name="Holt R.A."/>
            <person name="Round J.M."/>
            <person name="Ohora S."/>
            <person name="Walle B.V."/>
            <person name="Veldhoen N."/>
            <person name="Helbing C.C."/>
            <person name="Birol I."/>
        </authorList>
    </citation>
    <scope>NUCLEOTIDE SEQUENCE [LARGE SCALE GENOMIC DNA]</scope>
</reference>
<evidence type="ECO:0000313" key="1">
    <source>
        <dbReference type="EMBL" id="PIO16288.1"/>
    </source>
</evidence>
<dbReference type="Proteomes" id="UP000228934">
    <property type="component" value="Unassembled WGS sequence"/>
</dbReference>
<sequence>MVSADNGSHPKLVVVVLYLSPILPSDWLGLVVPPSLIVGCTIALSKGRGADCGTVHPIIPVTECPPNLFLSRPYRGTTRMETTQDAGVGAVTGASAIQ</sequence>
<name>A0A2G9QKY2_AQUCT</name>
<gene>
    <name evidence="1" type="ORF">AB205_0156930</name>
</gene>
<dbReference type="EMBL" id="KV966020">
    <property type="protein sequence ID" value="PIO16288.1"/>
    <property type="molecule type" value="Genomic_DNA"/>
</dbReference>
<organism evidence="1 2">
    <name type="scientific">Aquarana catesbeiana</name>
    <name type="common">American bullfrog</name>
    <name type="synonym">Rana catesbeiana</name>
    <dbReference type="NCBI Taxonomy" id="8400"/>
    <lineage>
        <taxon>Eukaryota</taxon>
        <taxon>Metazoa</taxon>
        <taxon>Chordata</taxon>
        <taxon>Craniata</taxon>
        <taxon>Vertebrata</taxon>
        <taxon>Euteleostomi</taxon>
        <taxon>Amphibia</taxon>
        <taxon>Batrachia</taxon>
        <taxon>Anura</taxon>
        <taxon>Neobatrachia</taxon>
        <taxon>Ranoidea</taxon>
        <taxon>Ranidae</taxon>
        <taxon>Aquarana</taxon>
    </lineage>
</organism>
<accession>A0A2G9QKY2</accession>
<proteinExistence type="predicted"/>
<dbReference type="AlphaFoldDB" id="A0A2G9QKY2"/>